<dbReference type="Pfam" id="PF00581">
    <property type="entry name" value="Rhodanese"/>
    <property type="match status" value="1"/>
</dbReference>
<keyword evidence="1" id="KW-0711">Selenium</keyword>
<dbReference type="Gene3D" id="3.40.250.10">
    <property type="entry name" value="Rhodanese-like domain"/>
    <property type="match status" value="1"/>
</dbReference>
<dbReference type="OrthoDB" id="9800872at2"/>
<proteinExistence type="predicted"/>
<organism evidence="3 4">
    <name type="scientific">Garciella nitratireducens DSM 15102</name>
    <dbReference type="NCBI Taxonomy" id="1121911"/>
    <lineage>
        <taxon>Bacteria</taxon>
        <taxon>Bacillati</taxon>
        <taxon>Bacillota</taxon>
        <taxon>Clostridia</taxon>
        <taxon>Eubacteriales</taxon>
        <taxon>Eubacteriaceae</taxon>
        <taxon>Garciella</taxon>
    </lineage>
</organism>
<dbReference type="AlphaFoldDB" id="A0A1T4JVY5"/>
<protein>
    <submittedName>
        <fullName evidence="3">tRNA 2-selenouridine synthase</fullName>
    </submittedName>
</protein>
<dbReference type="PANTHER" id="PTHR30401:SF0">
    <property type="entry name" value="TRNA 2-SELENOURIDINE SYNTHASE"/>
    <property type="match status" value="1"/>
</dbReference>
<feature type="domain" description="Rhodanese" evidence="2">
    <location>
        <begin position="11"/>
        <end position="135"/>
    </location>
</feature>
<dbReference type="RefSeq" id="WP_087677601.1">
    <property type="nucleotide sequence ID" value="NZ_FUWV01000001.1"/>
</dbReference>
<dbReference type="SUPFAM" id="SSF52821">
    <property type="entry name" value="Rhodanese/Cell cycle control phosphatase"/>
    <property type="match status" value="1"/>
</dbReference>
<dbReference type="GO" id="GO:0043828">
    <property type="term" value="F:tRNA 2-selenouridine synthase activity"/>
    <property type="evidence" value="ECO:0007669"/>
    <property type="project" value="InterPro"/>
</dbReference>
<evidence type="ECO:0000259" key="2">
    <source>
        <dbReference type="PROSITE" id="PS50206"/>
    </source>
</evidence>
<reference evidence="3 4" key="1">
    <citation type="submission" date="2017-02" db="EMBL/GenBank/DDBJ databases">
        <authorList>
            <person name="Peterson S.W."/>
        </authorList>
    </citation>
    <scope>NUCLEOTIDE SEQUENCE [LARGE SCALE GENOMIC DNA]</scope>
    <source>
        <strain evidence="3 4">DSM 15102</strain>
    </source>
</reference>
<gene>
    <name evidence="3" type="ORF">SAMN02745973_00152</name>
</gene>
<dbReference type="InterPro" id="IPR001763">
    <property type="entry name" value="Rhodanese-like_dom"/>
</dbReference>
<dbReference type="InterPro" id="IPR036873">
    <property type="entry name" value="Rhodanese-like_dom_sf"/>
</dbReference>
<dbReference type="NCBIfam" id="NF008752">
    <property type="entry name" value="PRK11784.1-4"/>
    <property type="match status" value="1"/>
</dbReference>
<dbReference type="PANTHER" id="PTHR30401">
    <property type="entry name" value="TRNA 2-SELENOURIDINE SYNTHASE"/>
    <property type="match status" value="1"/>
</dbReference>
<accession>A0A1T4JVY5</accession>
<evidence type="ECO:0000313" key="4">
    <source>
        <dbReference type="Proteomes" id="UP000196365"/>
    </source>
</evidence>
<dbReference type="SMART" id="SM00450">
    <property type="entry name" value="RHOD"/>
    <property type="match status" value="1"/>
</dbReference>
<dbReference type="EMBL" id="FUWV01000001">
    <property type="protein sequence ID" value="SJZ34370.1"/>
    <property type="molecule type" value="Genomic_DNA"/>
</dbReference>
<dbReference type="InterPro" id="IPR027417">
    <property type="entry name" value="P-loop_NTPase"/>
</dbReference>
<evidence type="ECO:0000313" key="3">
    <source>
        <dbReference type="EMBL" id="SJZ34370.1"/>
    </source>
</evidence>
<dbReference type="InterPro" id="IPR017582">
    <property type="entry name" value="SelU"/>
</dbReference>
<dbReference type="InterPro" id="IPR058840">
    <property type="entry name" value="AAA_SelU"/>
</dbReference>
<evidence type="ECO:0000256" key="1">
    <source>
        <dbReference type="ARBA" id="ARBA00023266"/>
    </source>
</evidence>
<dbReference type="SUPFAM" id="SSF52540">
    <property type="entry name" value="P-loop containing nucleoside triphosphate hydrolases"/>
    <property type="match status" value="1"/>
</dbReference>
<dbReference type="GO" id="GO:0002098">
    <property type="term" value="P:tRNA wobble uridine modification"/>
    <property type="evidence" value="ECO:0007669"/>
    <property type="project" value="InterPro"/>
</dbReference>
<dbReference type="Proteomes" id="UP000196365">
    <property type="component" value="Unassembled WGS sequence"/>
</dbReference>
<dbReference type="Pfam" id="PF26341">
    <property type="entry name" value="AAA_SelU"/>
    <property type="match status" value="1"/>
</dbReference>
<sequence>MEIITVEEAINLKKALFIDVRSPSEYQESTIPGAKNLPLFSDEERKKIGTLYHIDKYQAYEKGLKIGSSKLYLIFKTLTSFLDSVNKNTKVIIFCWRGGMRSKSITLNLQMMGIPAFQLKGGYKAYRRFVLDQLETFKNFFHFYTIHGNTGVGKTKILKYLKEKGEPVLDLEGLANNRGSIFGDIGLGMQRNQKMFDSLLYDELRKNNKDYFFVESESRRIGKILLPKFLVSAMENGTHILIRSNIKKRIEHLKQEYLPIENKNKIINLIYHNSFFEGKKGKQWVNNLITLLLEDKYDKFIETLLIDYYDPLYSHSEKKYEPYDFILYNNDIDYCVKELISMIDN</sequence>
<dbReference type="PROSITE" id="PS50206">
    <property type="entry name" value="RHODANESE_3"/>
    <property type="match status" value="1"/>
</dbReference>
<dbReference type="NCBIfam" id="NF008750">
    <property type="entry name" value="PRK11784.1-2"/>
    <property type="match status" value="1"/>
</dbReference>
<name>A0A1T4JVY5_9FIRM</name>
<keyword evidence="4" id="KW-1185">Reference proteome</keyword>
<dbReference type="NCBIfam" id="TIGR03167">
    <property type="entry name" value="tRNA_sel_U_synt"/>
    <property type="match status" value="1"/>
</dbReference>